<dbReference type="RefSeq" id="WP_211331995.1">
    <property type="nucleotide sequence ID" value="NZ_RJVI01000003.1"/>
</dbReference>
<comment type="similarity">
    <text evidence="1 2">Belongs to the UPF0102 family.</text>
</comment>
<dbReference type="PANTHER" id="PTHR34039">
    <property type="entry name" value="UPF0102 PROTEIN YRAN"/>
    <property type="match status" value="1"/>
</dbReference>
<keyword evidence="3" id="KW-0255">Endonuclease</keyword>
<dbReference type="SUPFAM" id="SSF52980">
    <property type="entry name" value="Restriction endonuclease-like"/>
    <property type="match status" value="1"/>
</dbReference>
<dbReference type="PANTHER" id="PTHR34039:SF1">
    <property type="entry name" value="UPF0102 PROTEIN YRAN"/>
    <property type="match status" value="1"/>
</dbReference>
<comment type="caution">
    <text evidence="3">The sequence shown here is derived from an EMBL/GenBank/DDBJ whole genome shotgun (WGS) entry which is preliminary data.</text>
</comment>
<dbReference type="GO" id="GO:0003676">
    <property type="term" value="F:nucleic acid binding"/>
    <property type="evidence" value="ECO:0007669"/>
    <property type="project" value="InterPro"/>
</dbReference>
<accession>A0A3N1XU20</accession>
<dbReference type="InterPro" id="IPR011856">
    <property type="entry name" value="tRNA_endonuc-like_dom_sf"/>
</dbReference>
<dbReference type="Pfam" id="PF02021">
    <property type="entry name" value="UPF0102"/>
    <property type="match status" value="1"/>
</dbReference>
<name>A0A3N1XU20_9GAMM</name>
<evidence type="ECO:0000313" key="3">
    <source>
        <dbReference type="EMBL" id="ROR29671.1"/>
    </source>
</evidence>
<gene>
    <name evidence="3" type="ORF">EDC57_2342</name>
</gene>
<keyword evidence="4" id="KW-1185">Reference proteome</keyword>
<keyword evidence="3" id="KW-0378">Hydrolase</keyword>
<keyword evidence="3" id="KW-0540">Nuclease</keyword>
<reference evidence="3 4" key="1">
    <citation type="submission" date="2018-11" db="EMBL/GenBank/DDBJ databases">
        <title>Genomic Encyclopedia of Type Strains, Phase IV (KMG-IV): sequencing the most valuable type-strain genomes for metagenomic binning, comparative biology and taxonomic classification.</title>
        <authorList>
            <person name="Goeker M."/>
        </authorList>
    </citation>
    <scope>NUCLEOTIDE SEQUENCE [LARGE SCALE GENOMIC DNA]</scope>
    <source>
        <strain evidence="3 4">DSM 100275</strain>
    </source>
</reference>
<evidence type="ECO:0000256" key="1">
    <source>
        <dbReference type="ARBA" id="ARBA00006738"/>
    </source>
</evidence>
<dbReference type="NCBIfam" id="NF009154">
    <property type="entry name" value="PRK12497.3-3"/>
    <property type="match status" value="1"/>
</dbReference>
<dbReference type="Proteomes" id="UP000276634">
    <property type="component" value="Unassembled WGS sequence"/>
</dbReference>
<dbReference type="GO" id="GO:0004519">
    <property type="term" value="F:endonuclease activity"/>
    <property type="evidence" value="ECO:0007669"/>
    <property type="project" value="UniProtKB-KW"/>
</dbReference>
<evidence type="ECO:0000256" key="2">
    <source>
        <dbReference type="HAMAP-Rule" id="MF_00048"/>
    </source>
</evidence>
<sequence>MRGGDAAGRGRMGEEAALAHLRGHGLRLIARNHRCRAGEIDLVMAEGEVVVFVEVRLRRRSDYGSALESVDARKQRRIAEAARHFLAGHPELARRPARFDVVAVEPSAGGLACRWIRDAFRC</sequence>
<dbReference type="AlphaFoldDB" id="A0A3N1XU20"/>
<dbReference type="HAMAP" id="MF_00048">
    <property type="entry name" value="UPF0102"/>
    <property type="match status" value="1"/>
</dbReference>
<organism evidence="3 4">
    <name type="scientific">Inmirania thermothiophila</name>
    <dbReference type="NCBI Taxonomy" id="1750597"/>
    <lineage>
        <taxon>Bacteria</taxon>
        <taxon>Pseudomonadati</taxon>
        <taxon>Pseudomonadota</taxon>
        <taxon>Gammaproteobacteria</taxon>
        <taxon>Chromatiales</taxon>
        <taxon>Ectothiorhodospiraceae</taxon>
        <taxon>Inmirania</taxon>
    </lineage>
</organism>
<dbReference type="EMBL" id="RJVI01000003">
    <property type="protein sequence ID" value="ROR29671.1"/>
    <property type="molecule type" value="Genomic_DNA"/>
</dbReference>
<dbReference type="NCBIfam" id="TIGR00252">
    <property type="entry name" value="YraN family protein"/>
    <property type="match status" value="1"/>
</dbReference>
<dbReference type="Gene3D" id="3.40.1350.10">
    <property type="match status" value="1"/>
</dbReference>
<dbReference type="NCBIfam" id="NF009150">
    <property type="entry name" value="PRK12497.1-3"/>
    <property type="match status" value="1"/>
</dbReference>
<evidence type="ECO:0000313" key="4">
    <source>
        <dbReference type="Proteomes" id="UP000276634"/>
    </source>
</evidence>
<proteinExistence type="inferred from homology"/>
<dbReference type="InterPro" id="IPR011335">
    <property type="entry name" value="Restrct_endonuc-II-like"/>
</dbReference>
<protein>
    <recommendedName>
        <fullName evidence="2">UPF0102 protein EDC57_2342</fullName>
    </recommendedName>
</protein>
<dbReference type="InterPro" id="IPR003509">
    <property type="entry name" value="UPF0102_YraN-like"/>
</dbReference>